<dbReference type="Proteomes" id="UP000621799">
    <property type="component" value="Unassembled WGS sequence"/>
</dbReference>
<evidence type="ECO:0000256" key="1">
    <source>
        <dbReference type="SAM" id="MobiDB-lite"/>
    </source>
</evidence>
<accession>A0A928VZH4</accession>
<sequence length="66" mass="7216">MWVLILLAIFAIVLVALALGNMFRGNDRQDVRRPLPTPPEPPQPSQPSPPPRRATVTGEESSTSEP</sequence>
<gene>
    <name evidence="2" type="ORF">IQ235_09705</name>
</gene>
<comment type="caution">
    <text evidence="2">The sequence shown here is derived from an EMBL/GenBank/DDBJ whole genome shotgun (WGS) entry which is preliminary data.</text>
</comment>
<evidence type="ECO:0000313" key="3">
    <source>
        <dbReference type="Proteomes" id="UP000621799"/>
    </source>
</evidence>
<keyword evidence="3" id="KW-1185">Reference proteome</keyword>
<feature type="compositionally biased region" description="Pro residues" evidence="1">
    <location>
        <begin position="35"/>
        <end position="52"/>
    </location>
</feature>
<dbReference type="AlphaFoldDB" id="A0A928VZH4"/>
<evidence type="ECO:0000313" key="2">
    <source>
        <dbReference type="EMBL" id="MBE9041053.1"/>
    </source>
</evidence>
<name>A0A928VZH4_9CYAN</name>
<reference evidence="2" key="1">
    <citation type="submission" date="2020-10" db="EMBL/GenBank/DDBJ databases">
        <authorList>
            <person name="Castelo-Branco R."/>
            <person name="Eusebio N."/>
            <person name="Adriana R."/>
            <person name="Vieira A."/>
            <person name="Brugerolle De Fraissinette N."/>
            <person name="Rezende De Castro R."/>
            <person name="Schneider M.P."/>
            <person name="Vasconcelos V."/>
            <person name="Leao P.N."/>
        </authorList>
    </citation>
    <scope>NUCLEOTIDE SEQUENCE</scope>
    <source>
        <strain evidence="2">LEGE 11467</strain>
    </source>
</reference>
<protein>
    <submittedName>
        <fullName evidence="2">Uncharacterized protein</fullName>
    </submittedName>
</protein>
<feature type="non-terminal residue" evidence="2">
    <location>
        <position position="66"/>
    </location>
</feature>
<organism evidence="2 3">
    <name type="scientific">Zarconia navalis LEGE 11467</name>
    <dbReference type="NCBI Taxonomy" id="1828826"/>
    <lineage>
        <taxon>Bacteria</taxon>
        <taxon>Bacillati</taxon>
        <taxon>Cyanobacteriota</taxon>
        <taxon>Cyanophyceae</taxon>
        <taxon>Oscillatoriophycideae</taxon>
        <taxon>Oscillatoriales</taxon>
        <taxon>Oscillatoriales incertae sedis</taxon>
        <taxon>Zarconia</taxon>
        <taxon>Zarconia navalis</taxon>
    </lineage>
</organism>
<dbReference type="EMBL" id="JADEXN010000145">
    <property type="protein sequence ID" value="MBE9041053.1"/>
    <property type="molecule type" value="Genomic_DNA"/>
</dbReference>
<feature type="region of interest" description="Disordered" evidence="1">
    <location>
        <begin position="26"/>
        <end position="66"/>
    </location>
</feature>
<dbReference type="RefSeq" id="WP_264321284.1">
    <property type="nucleotide sequence ID" value="NZ_JADEXN010000145.1"/>
</dbReference>
<proteinExistence type="predicted"/>